<proteinExistence type="predicted"/>
<sequence>MAKISRVRRLRQIVRDDELYLKKYGSGLSKMGRLQCRYWYYLALIKLQIGYDYDIESGKWSRKNGL</sequence>
<dbReference type="EMBL" id="LAZR01000341">
    <property type="protein sequence ID" value="KKN73596.1"/>
    <property type="molecule type" value="Genomic_DNA"/>
</dbReference>
<evidence type="ECO:0000313" key="1">
    <source>
        <dbReference type="EMBL" id="KKN73596.1"/>
    </source>
</evidence>
<organism evidence="1">
    <name type="scientific">marine sediment metagenome</name>
    <dbReference type="NCBI Taxonomy" id="412755"/>
    <lineage>
        <taxon>unclassified sequences</taxon>
        <taxon>metagenomes</taxon>
        <taxon>ecological metagenomes</taxon>
    </lineage>
</organism>
<name>A0A0F9VJ89_9ZZZZ</name>
<accession>A0A0F9VJ89</accession>
<dbReference type="AlphaFoldDB" id="A0A0F9VJ89"/>
<reference evidence="1" key="1">
    <citation type="journal article" date="2015" name="Nature">
        <title>Complex archaea that bridge the gap between prokaryotes and eukaryotes.</title>
        <authorList>
            <person name="Spang A."/>
            <person name="Saw J.H."/>
            <person name="Jorgensen S.L."/>
            <person name="Zaremba-Niedzwiedzka K."/>
            <person name="Martijn J."/>
            <person name="Lind A.E."/>
            <person name="van Eijk R."/>
            <person name="Schleper C."/>
            <person name="Guy L."/>
            <person name="Ettema T.J."/>
        </authorList>
    </citation>
    <scope>NUCLEOTIDE SEQUENCE</scope>
</reference>
<gene>
    <name evidence="1" type="ORF">LCGC14_0399120</name>
</gene>
<protein>
    <submittedName>
        <fullName evidence="1">Uncharacterized protein</fullName>
    </submittedName>
</protein>
<comment type="caution">
    <text evidence="1">The sequence shown here is derived from an EMBL/GenBank/DDBJ whole genome shotgun (WGS) entry which is preliminary data.</text>
</comment>